<accession>A0A5C5A4B1</accession>
<organism evidence="2 3">
    <name type="scientific">Bacillus tropicus</name>
    <dbReference type="NCBI Taxonomy" id="2026188"/>
    <lineage>
        <taxon>Bacteria</taxon>
        <taxon>Bacillati</taxon>
        <taxon>Bacillota</taxon>
        <taxon>Bacilli</taxon>
        <taxon>Bacillales</taxon>
        <taxon>Bacillaceae</taxon>
        <taxon>Bacillus</taxon>
        <taxon>Bacillus cereus group</taxon>
    </lineage>
</organism>
<sequence>MNKVEKFSKIFVVFFIFYVILLIFSPSRIVGRSAIQEDDIKLHVYAQATTGTPQKISKSDLAILREKIKDTYPNVKSTDIELEGDTPFLHVDDPSFIGEFTVYGKVIGTKLNESSRENTVAVLKVSYWDMPMIRYVFYEDSVIRLSLIILLPIFFVALCILCLYFKKSERS</sequence>
<keyword evidence="1" id="KW-0812">Transmembrane</keyword>
<gene>
    <name evidence="2" type="ORF">FHY71_13145</name>
</gene>
<evidence type="ECO:0000313" key="3">
    <source>
        <dbReference type="Proteomes" id="UP000312495"/>
    </source>
</evidence>
<dbReference type="AlphaFoldDB" id="A0A5C5A4B1"/>
<feature type="transmembrane region" description="Helical" evidence="1">
    <location>
        <begin position="7"/>
        <end position="24"/>
    </location>
</feature>
<proteinExistence type="predicted"/>
<feature type="transmembrane region" description="Helical" evidence="1">
    <location>
        <begin position="142"/>
        <end position="165"/>
    </location>
</feature>
<dbReference type="Proteomes" id="UP000312495">
    <property type="component" value="Unassembled WGS sequence"/>
</dbReference>
<keyword evidence="1" id="KW-1133">Transmembrane helix</keyword>
<dbReference type="RefSeq" id="WP_001044965.1">
    <property type="nucleotide sequence ID" value="NZ_CP195032.1"/>
</dbReference>
<dbReference type="EMBL" id="VEPV01000004">
    <property type="protein sequence ID" value="TNP14266.1"/>
    <property type="molecule type" value="Genomic_DNA"/>
</dbReference>
<comment type="caution">
    <text evidence="2">The sequence shown here is derived from an EMBL/GenBank/DDBJ whole genome shotgun (WGS) entry which is preliminary data.</text>
</comment>
<protein>
    <submittedName>
        <fullName evidence="2">Transposase</fullName>
    </submittedName>
</protein>
<name>A0A5C5A4B1_9BACI</name>
<evidence type="ECO:0000313" key="2">
    <source>
        <dbReference type="EMBL" id="TNP14266.1"/>
    </source>
</evidence>
<evidence type="ECO:0000256" key="1">
    <source>
        <dbReference type="SAM" id="Phobius"/>
    </source>
</evidence>
<keyword evidence="1" id="KW-0472">Membrane</keyword>
<reference evidence="2 3" key="1">
    <citation type="submission" date="2019-06" db="EMBL/GenBank/DDBJ databases">
        <title>Biocontrol Bacillus strains from Vietnam.</title>
        <authorList>
            <person name="Borriss R."/>
            <person name="Lasch P."/>
            <person name="Thanh Tam L.T."/>
            <person name="Luong P.T."/>
            <person name="Phuong Thao L.T."/>
            <person name="Kim Chung L.T."/>
        </authorList>
    </citation>
    <scope>NUCLEOTIDE SEQUENCE [LARGE SCALE GENOMIC DNA]</scope>
    <source>
        <strain evidence="2 3">SN1</strain>
    </source>
</reference>